<sequence length="64" mass="7435">MFCRRLLLFPFCTQSSLKFHSNPDIGIDVVVHIITQDVKCSTWYRKISLENSTKTLMQPDCSLQ</sequence>
<dbReference type="AlphaFoldDB" id="A0A2P2QBA7"/>
<name>A0A2P2QBA7_RHIMU</name>
<reference evidence="1" key="1">
    <citation type="submission" date="2018-02" db="EMBL/GenBank/DDBJ databases">
        <title>Rhizophora mucronata_Transcriptome.</title>
        <authorList>
            <person name="Meera S.P."/>
            <person name="Sreeshan A."/>
            <person name="Augustine A."/>
        </authorList>
    </citation>
    <scope>NUCLEOTIDE SEQUENCE</scope>
    <source>
        <tissue evidence="1">Leaf</tissue>
    </source>
</reference>
<accession>A0A2P2QBA7</accession>
<proteinExistence type="predicted"/>
<dbReference type="EMBL" id="GGEC01083806">
    <property type="protein sequence ID" value="MBX64290.1"/>
    <property type="molecule type" value="Transcribed_RNA"/>
</dbReference>
<protein>
    <submittedName>
        <fullName evidence="1">Uncharacterized protein</fullName>
    </submittedName>
</protein>
<evidence type="ECO:0000313" key="1">
    <source>
        <dbReference type="EMBL" id="MBX64290.1"/>
    </source>
</evidence>
<organism evidence="1">
    <name type="scientific">Rhizophora mucronata</name>
    <name type="common">Asiatic mangrove</name>
    <dbReference type="NCBI Taxonomy" id="61149"/>
    <lineage>
        <taxon>Eukaryota</taxon>
        <taxon>Viridiplantae</taxon>
        <taxon>Streptophyta</taxon>
        <taxon>Embryophyta</taxon>
        <taxon>Tracheophyta</taxon>
        <taxon>Spermatophyta</taxon>
        <taxon>Magnoliopsida</taxon>
        <taxon>eudicotyledons</taxon>
        <taxon>Gunneridae</taxon>
        <taxon>Pentapetalae</taxon>
        <taxon>rosids</taxon>
        <taxon>fabids</taxon>
        <taxon>Malpighiales</taxon>
        <taxon>Rhizophoraceae</taxon>
        <taxon>Rhizophora</taxon>
    </lineage>
</organism>